<accession>A0ABV6QXU4</accession>
<sequence length="108" mass="11572">MGQRIEQHVAAFNQAVESGDWTGFGERFAPDARMSFVNAPAGPFEGRAAIVAAYQANPPTDTMSLLSSTTEPDGTDVARFQWSTGGAGTMRVRWTTEARISGLEISFG</sequence>
<dbReference type="Pfam" id="PF12680">
    <property type="entry name" value="SnoaL_2"/>
    <property type="match status" value="1"/>
</dbReference>
<evidence type="ECO:0000313" key="2">
    <source>
        <dbReference type="EMBL" id="MFC0629464.1"/>
    </source>
</evidence>
<gene>
    <name evidence="2" type="ORF">ACFFGN_35705</name>
</gene>
<dbReference type="SUPFAM" id="SSF54427">
    <property type="entry name" value="NTF2-like"/>
    <property type="match status" value="1"/>
</dbReference>
<evidence type="ECO:0000313" key="3">
    <source>
        <dbReference type="Proteomes" id="UP001589890"/>
    </source>
</evidence>
<name>A0ABV6QXU4_9ACTN</name>
<dbReference type="Gene3D" id="3.10.450.50">
    <property type="match status" value="1"/>
</dbReference>
<dbReference type="InterPro" id="IPR032710">
    <property type="entry name" value="NTF2-like_dom_sf"/>
</dbReference>
<dbReference type="RefSeq" id="WP_380057595.1">
    <property type="nucleotide sequence ID" value="NZ_JBHLTC010000057.1"/>
</dbReference>
<dbReference type="InterPro" id="IPR037401">
    <property type="entry name" value="SnoaL-like"/>
</dbReference>
<reference evidence="2 3" key="1">
    <citation type="submission" date="2024-09" db="EMBL/GenBank/DDBJ databases">
        <authorList>
            <person name="Sun Q."/>
            <person name="Mori K."/>
        </authorList>
    </citation>
    <scope>NUCLEOTIDE SEQUENCE [LARGE SCALE GENOMIC DNA]</scope>
    <source>
        <strain evidence="2 3">CGMCC 1.15906</strain>
    </source>
</reference>
<protein>
    <submittedName>
        <fullName evidence="2">Nuclear transport factor 2 family protein</fullName>
    </submittedName>
</protein>
<feature type="domain" description="SnoaL-like" evidence="1">
    <location>
        <begin position="9"/>
        <end position="97"/>
    </location>
</feature>
<proteinExistence type="predicted"/>
<comment type="caution">
    <text evidence="2">The sequence shown here is derived from an EMBL/GenBank/DDBJ whole genome shotgun (WGS) entry which is preliminary data.</text>
</comment>
<dbReference type="EMBL" id="JBHLTC010000057">
    <property type="protein sequence ID" value="MFC0629464.1"/>
    <property type="molecule type" value="Genomic_DNA"/>
</dbReference>
<dbReference type="Proteomes" id="UP001589890">
    <property type="component" value="Unassembled WGS sequence"/>
</dbReference>
<organism evidence="2 3">
    <name type="scientific">Kribbella deserti</name>
    <dbReference type="NCBI Taxonomy" id="1926257"/>
    <lineage>
        <taxon>Bacteria</taxon>
        <taxon>Bacillati</taxon>
        <taxon>Actinomycetota</taxon>
        <taxon>Actinomycetes</taxon>
        <taxon>Propionibacteriales</taxon>
        <taxon>Kribbellaceae</taxon>
        <taxon>Kribbella</taxon>
    </lineage>
</organism>
<keyword evidence="3" id="KW-1185">Reference proteome</keyword>
<evidence type="ECO:0000259" key="1">
    <source>
        <dbReference type="Pfam" id="PF12680"/>
    </source>
</evidence>